<reference evidence="2" key="1">
    <citation type="journal article" date="2022" name="Mol. Ecol. Resour.">
        <title>The genomes of chicory, endive, great burdock and yacon provide insights into Asteraceae palaeo-polyploidization history and plant inulin production.</title>
        <authorList>
            <person name="Fan W."/>
            <person name="Wang S."/>
            <person name="Wang H."/>
            <person name="Wang A."/>
            <person name="Jiang F."/>
            <person name="Liu H."/>
            <person name="Zhao H."/>
            <person name="Xu D."/>
            <person name="Zhang Y."/>
        </authorList>
    </citation>
    <scope>NUCLEOTIDE SEQUENCE [LARGE SCALE GENOMIC DNA]</scope>
    <source>
        <strain evidence="2">cv. Yunnan</strain>
    </source>
</reference>
<name>A0ACB9JNY9_9ASTR</name>
<reference evidence="1 2" key="2">
    <citation type="journal article" date="2022" name="Mol. Ecol. Resour.">
        <title>The genomes of chicory, endive, great burdock and yacon provide insights into Asteraceae paleo-polyploidization history and plant inulin production.</title>
        <authorList>
            <person name="Fan W."/>
            <person name="Wang S."/>
            <person name="Wang H."/>
            <person name="Wang A."/>
            <person name="Jiang F."/>
            <person name="Liu H."/>
            <person name="Zhao H."/>
            <person name="Xu D."/>
            <person name="Zhang Y."/>
        </authorList>
    </citation>
    <scope>NUCLEOTIDE SEQUENCE [LARGE SCALE GENOMIC DNA]</scope>
    <source>
        <strain evidence="2">cv. Yunnan</strain>
        <tissue evidence="1">Leaves</tissue>
    </source>
</reference>
<accession>A0ACB9JNY9</accession>
<protein>
    <submittedName>
        <fullName evidence="1">Uncharacterized protein</fullName>
    </submittedName>
</protein>
<keyword evidence="2" id="KW-1185">Reference proteome</keyword>
<proteinExistence type="predicted"/>
<organism evidence="1 2">
    <name type="scientific">Smallanthus sonchifolius</name>
    <dbReference type="NCBI Taxonomy" id="185202"/>
    <lineage>
        <taxon>Eukaryota</taxon>
        <taxon>Viridiplantae</taxon>
        <taxon>Streptophyta</taxon>
        <taxon>Embryophyta</taxon>
        <taxon>Tracheophyta</taxon>
        <taxon>Spermatophyta</taxon>
        <taxon>Magnoliopsida</taxon>
        <taxon>eudicotyledons</taxon>
        <taxon>Gunneridae</taxon>
        <taxon>Pentapetalae</taxon>
        <taxon>asterids</taxon>
        <taxon>campanulids</taxon>
        <taxon>Asterales</taxon>
        <taxon>Asteraceae</taxon>
        <taxon>Asteroideae</taxon>
        <taxon>Heliantheae alliance</taxon>
        <taxon>Millerieae</taxon>
        <taxon>Smallanthus</taxon>
    </lineage>
</organism>
<gene>
    <name evidence="1" type="ORF">L1987_09068</name>
</gene>
<comment type="caution">
    <text evidence="1">The sequence shown here is derived from an EMBL/GenBank/DDBJ whole genome shotgun (WGS) entry which is preliminary data.</text>
</comment>
<evidence type="ECO:0000313" key="2">
    <source>
        <dbReference type="Proteomes" id="UP001056120"/>
    </source>
</evidence>
<evidence type="ECO:0000313" key="1">
    <source>
        <dbReference type="EMBL" id="KAI3821500.1"/>
    </source>
</evidence>
<dbReference type="Proteomes" id="UP001056120">
    <property type="component" value="Linkage Group LG03"/>
</dbReference>
<dbReference type="EMBL" id="CM042020">
    <property type="protein sequence ID" value="KAI3821500.1"/>
    <property type="molecule type" value="Genomic_DNA"/>
</dbReference>
<sequence>MFLMAGSKEINTVEAKEYNAHNDDTTVHFEVMMTTDQMNKAKQKFLRVSYTFVLTFMRRGRLVDHIGMENACSDSILFHWTWRSSKKEKEAIFKGLQECGEAKKEKKVIFKKLQEYTTAIHNQLIRNPEINSWRKVGRIPEYVIAKYALSAKTSKY</sequence>